<evidence type="ECO:0000256" key="2">
    <source>
        <dbReference type="ARBA" id="ARBA00022448"/>
    </source>
</evidence>
<dbReference type="SUPFAM" id="SSF74788">
    <property type="entry name" value="Cullin repeat-like"/>
    <property type="match status" value="1"/>
</dbReference>
<keyword evidence="6" id="KW-1185">Reference proteome</keyword>
<keyword evidence="3" id="KW-0653">Protein transport</keyword>
<keyword evidence="2 3" id="KW-0813">Transport</keyword>
<dbReference type="PANTHER" id="PTHR12542:SF17">
    <property type="entry name" value="EXOCYST SUBUNIT EXO70 FAMILY PROTEIN"/>
    <property type="match status" value="1"/>
</dbReference>
<name>A0AAN8YAS8_SOLBU</name>
<dbReference type="GO" id="GO:0006887">
    <property type="term" value="P:exocytosis"/>
    <property type="evidence" value="ECO:0007669"/>
    <property type="project" value="UniProtKB-KW"/>
</dbReference>
<dbReference type="Pfam" id="PF03081">
    <property type="entry name" value="Exo70_C"/>
    <property type="match status" value="1"/>
</dbReference>
<evidence type="ECO:0000259" key="4">
    <source>
        <dbReference type="Pfam" id="PF03081"/>
    </source>
</evidence>
<sequence>MKTPFFSSSKSSSHNYSSSSTSFCESLMEETIQNSQSIIKKWDLDASSVSTSTSYNRVANLFRDNPLEAKRLLESVNDLQHAMQFVIKDKSTSKLLIRAHNLIQIAIKRLQKEFYTILSGSSYFLDHETVSSSRASRSSMEDEVSESVMADLKAIADCMICAGYGRECVKLYKVSRKSVIEETLFYLGIEKLNSYQVQKMDWELMEMKIKNWLSSVKIAVNALFRGERILCDYVFSSSVNTRDSCFSEIANDGALTIFMFPEMVMKFKKLSPEKMFRVLDIYEIICELWVELESIFTFDSTAVVKAQAMASLGKLGDAIRAMLSEFETAVQKDSSKVVPGGGIHPLTRYVMNYLVFLGDYSGAISDIIVDYPSMSIQMLSESCYLSPTSGDGDSPSSPIVVRLTWLVLVLLCKLDGKAQLYKDVGLSYLFLANNLNYVVLKVRESNLKLLLGSEWISKHEMKVKEYMSKYERTGWSKVVTSIPENLTTEISSSEVKECFVKFNLSFEEVYRKQSSWVIPDPKLRDHVKISLASKIISIYQAFYETYRGELDIGTESIIRFAPDDLQNYLSDLFHGAIFSDSSMGWSGSYSPSVSTSTSQGR</sequence>
<comment type="caution">
    <text evidence="5">The sequence shown here is derived from an EMBL/GenBank/DDBJ whole genome shotgun (WGS) entry which is preliminary data.</text>
</comment>
<dbReference type="GO" id="GO:0005546">
    <property type="term" value="F:phosphatidylinositol-4,5-bisphosphate binding"/>
    <property type="evidence" value="ECO:0007669"/>
    <property type="project" value="InterPro"/>
</dbReference>
<protein>
    <recommendedName>
        <fullName evidence="3">Exocyst subunit Exo70 family protein</fullName>
    </recommendedName>
</protein>
<keyword evidence="3" id="KW-0268">Exocytosis</keyword>
<proteinExistence type="inferred from homology"/>
<dbReference type="GO" id="GO:0000145">
    <property type="term" value="C:exocyst"/>
    <property type="evidence" value="ECO:0007669"/>
    <property type="project" value="InterPro"/>
</dbReference>
<dbReference type="InterPro" id="IPR016159">
    <property type="entry name" value="Cullin_repeat-like_dom_sf"/>
</dbReference>
<dbReference type="EMBL" id="JBANQN010000006">
    <property type="protein sequence ID" value="KAK6786129.1"/>
    <property type="molecule type" value="Genomic_DNA"/>
</dbReference>
<comment type="similarity">
    <text evidence="1 3">Belongs to the EXO70 family.</text>
</comment>
<organism evidence="5 6">
    <name type="scientific">Solanum bulbocastanum</name>
    <name type="common">Wild potato</name>
    <dbReference type="NCBI Taxonomy" id="147425"/>
    <lineage>
        <taxon>Eukaryota</taxon>
        <taxon>Viridiplantae</taxon>
        <taxon>Streptophyta</taxon>
        <taxon>Embryophyta</taxon>
        <taxon>Tracheophyta</taxon>
        <taxon>Spermatophyta</taxon>
        <taxon>Magnoliopsida</taxon>
        <taxon>eudicotyledons</taxon>
        <taxon>Gunneridae</taxon>
        <taxon>Pentapetalae</taxon>
        <taxon>asterids</taxon>
        <taxon>lamiids</taxon>
        <taxon>Solanales</taxon>
        <taxon>Solanaceae</taxon>
        <taxon>Solanoideae</taxon>
        <taxon>Solaneae</taxon>
        <taxon>Solanum</taxon>
    </lineage>
</organism>
<dbReference type="AlphaFoldDB" id="A0AAN8YAS8"/>
<dbReference type="PANTHER" id="PTHR12542">
    <property type="entry name" value="EXOCYST COMPLEX PROTEIN EXO70"/>
    <property type="match status" value="1"/>
</dbReference>
<dbReference type="GO" id="GO:0015031">
    <property type="term" value="P:protein transport"/>
    <property type="evidence" value="ECO:0007669"/>
    <property type="project" value="UniProtKB-KW"/>
</dbReference>
<evidence type="ECO:0000313" key="5">
    <source>
        <dbReference type="EMBL" id="KAK6786129.1"/>
    </source>
</evidence>
<comment type="function">
    <text evidence="3">Component of the exocyst complex.</text>
</comment>
<gene>
    <name evidence="5" type="ORF">RDI58_014654</name>
</gene>
<dbReference type="InterPro" id="IPR004140">
    <property type="entry name" value="Exo70"/>
</dbReference>
<evidence type="ECO:0000313" key="6">
    <source>
        <dbReference type="Proteomes" id="UP001371456"/>
    </source>
</evidence>
<dbReference type="Gene3D" id="1.20.1280.170">
    <property type="entry name" value="Exocyst complex component Exo70"/>
    <property type="match status" value="1"/>
</dbReference>
<accession>A0AAN8YAS8</accession>
<dbReference type="Proteomes" id="UP001371456">
    <property type="component" value="Unassembled WGS sequence"/>
</dbReference>
<feature type="domain" description="Exocyst complex subunit Exo70 C-terminal" evidence="4">
    <location>
        <begin position="210"/>
        <end position="571"/>
    </location>
</feature>
<evidence type="ECO:0000256" key="3">
    <source>
        <dbReference type="RuleBase" id="RU365026"/>
    </source>
</evidence>
<dbReference type="InterPro" id="IPR046364">
    <property type="entry name" value="Exo70_C"/>
</dbReference>
<reference evidence="5 6" key="1">
    <citation type="submission" date="2024-02" db="EMBL/GenBank/DDBJ databases">
        <title>de novo genome assembly of Solanum bulbocastanum strain 11H21.</title>
        <authorList>
            <person name="Hosaka A.J."/>
        </authorList>
    </citation>
    <scope>NUCLEOTIDE SEQUENCE [LARGE SCALE GENOMIC DNA]</scope>
    <source>
        <tissue evidence="5">Young leaves</tissue>
    </source>
</reference>
<evidence type="ECO:0000256" key="1">
    <source>
        <dbReference type="ARBA" id="ARBA00006756"/>
    </source>
</evidence>
<dbReference type="Pfam" id="PF20669">
    <property type="entry name" value="Exo70_N"/>
    <property type="match status" value="1"/>
</dbReference>